<dbReference type="InterPro" id="IPR036703">
    <property type="entry name" value="MOB_kinase_act_sf"/>
</dbReference>
<dbReference type="PANTHER" id="PTHR22599">
    <property type="entry name" value="MPS ONE BINDER KINASE ACTIVATOR-LIKE MOB"/>
    <property type="match status" value="1"/>
</dbReference>
<protein>
    <submittedName>
        <fullName evidence="3">Mob1/phocein</fullName>
    </submittedName>
</protein>
<keyword evidence="4" id="KW-1185">Reference proteome</keyword>
<name>A0AAJ0GWB8_9PEZI</name>
<evidence type="ECO:0000256" key="1">
    <source>
        <dbReference type="PIRSR" id="PIRSR605301-1"/>
    </source>
</evidence>
<feature type="region of interest" description="Disordered" evidence="2">
    <location>
        <begin position="1"/>
        <end position="33"/>
    </location>
</feature>
<dbReference type="Pfam" id="PF03637">
    <property type="entry name" value="Mob1_phocein"/>
    <property type="match status" value="1"/>
</dbReference>
<feature type="compositionally biased region" description="Low complexity" evidence="2">
    <location>
        <begin position="462"/>
        <end position="478"/>
    </location>
</feature>
<dbReference type="EMBL" id="JAUDZG010000003">
    <property type="protein sequence ID" value="KAK3307050.1"/>
    <property type="molecule type" value="Genomic_DNA"/>
</dbReference>
<keyword evidence="1" id="KW-0479">Metal-binding</keyword>
<feature type="binding site" evidence="1">
    <location>
        <position position="224"/>
    </location>
    <ligand>
        <name>Zn(2+)</name>
        <dbReference type="ChEBI" id="CHEBI:29105"/>
    </ligand>
</feature>
<feature type="compositionally biased region" description="Basic and acidic residues" evidence="2">
    <location>
        <begin position="280"/>
        <end position="289"/>
    </location>
</feature>
<dbReference type="InterPro" id="IPR005301">
    <property type="entry name" value="MOB_kinase_act_fam"/>
</dbReference>
<dbReference type="Gene3D" id="1.20.140.30">
    <property type="entry name" value="MOB kinase activator"/>
    <property type="match status" value="1"/>
</dbReference>
<feature type="compositionally biased region" description="Polar residues" evidence="2">
    <location>
        <begin position="335"/>
        <end position="344"/>
    </location>
</feature>
<evidence type="ECO:0000313" key="4">
    <source>
        <dbReference type="Proteomes" id="UP001273166"/>
    </source>
</evidence>
<proteinExistence type="predicted"/>
<dbReference type="GeneID" id="87880958"/>
<organism evidence="3 4">
    <name type="scientific">Chaetomium strumarium</name>
    <dbReference type="NCBI Taxonomy" id="1170767"/>
    <lineage>
        <taxon>Eukaryota</taxon>
        <taxon>Fungi</taxon>
        <taxon>Dikarya</taxon>
        <taxon>Ascomycota</taxon>
        <taxon>Pezizomycotina</taxon>
        <taxon>Sordariomycetes</taxon>
        <taxon>Sordariomycetidae</taxon>
        <taxon>Sordariales</taxon>
        <taxon>Chaetomiaceae</taxon>
        <taxon>Chaetomium</taxon>
    </lineage>
</organism>
<accession>A0AAJ0GWB8</accession>
<evidence type="ECO:0000313" key="3">
    <source>
        <dbReference type="EMBL" id="KAK3307050.1"/>
    </source>
</evidence>
<comment type="caution">
    <text evidence="3">The sequence shown here is derived from an EMBL/GenBank/DDBJ whole genome shotgun (WGS) entry which is preliminary data.</text>
</comment>
<feature type="binding site" evidence="1">
    <location>
        <position position="229"/>
    </location>
    <ligand>
        <name>Zn(2+)</name>
        <dbReference type="ChEBI" id="CHEBI:29105"/>
    </ligand>
</feature>
<dbReference type="SMART" id="SM01388">
    <property type="entry name" value="Mob1_phocein"/>
    <property type="match status" value="1"/>
</dbReference>
<sequence length="513" mass="55216">MSPPPNSPRLPSPPPPAEYQIGPKSPLMGPNAARQAAQIEQTAIDANAKRRIHPGTKSADMAAGPPLVPLQELDSAFQLQEHLAALHYYHTASHTTPITRDTAKLLANPPPGIDRTLWLYELCRYLIAQCNTLIVGFLFDTPPCSAATCPEMRAGEWQFLCAVHDTPKSCCAIDYCCHTLDWAANVVTNPKIFPSRFVVDAHDKSTAVKNLVNVFRRLHRIFAHAWFQHRGVFWSVESQGGLYVFFKTVCDVYDLLPAENYKLPPEAEGLDSNTGAGGDLGDRGTDRRQGQQQQQQHQPQLLAPLSIAKPPSQRDGDDGDYPSVSRTNTRRHIKSSPSVGSAVTTVPEADEDDSSADLSNKLAGMRISSAPAPPADRESEPNSIPLIVDPGPSATAEQPLRPSSVIPPPGTAANECQPEPETDPEKQESEEAAATTTAGETELAPAPEMHLDAEPEPELALEETPSAAEAVEEPQQAEKLAAADDEPARVMEDTGNQTGGISITAACRGSGRP</sequence>
<reference evidence="3" key="1">
    <citation type="journal article" date="2023" name="Mol. Phylogenet. Evol.">
        <title>Genome-scale phylogeny and comparative genomics of the fungal order Sordariales.</title>
        <authorList>
            <person name="Hensen N."/>
            <person name="Bonometti L."/>
            <person name="Westerberg I."/>
            <person name="Brannstrom I.O."/>
            <person name="Guillou S."/>
            <person name="Cros-Aarteil S."/>
            <person name="Calhoun S."/>
            <person name="Haridas S."/>
            <person name="Kuo A."/>
            <person name="Mondo S."/>
            <person name="Pangilinan J."/>
            <person name="Riley R."/>
            <person name="LaButti K."/>
            <person name="Andreopoulos B."/>
            <person name="Lipzen A."/>
            <person name="Chen C."/>
            <person name="Yan M."/>
            <person name="Daum C."/>
            <person name="Ng V."/>
            <person name="Clum A."/>
            <person name="Steindorff A."/>
            <person name="Ohm R.A."/>
            <person name="Martin F."/>
            <person name="Silar P."/>
            <person name="Natvig D.O."/>
            <person name="Lalanne C."/>
            <person name="Gautier V."/>
            <person name="Ament-Velasquez S.L."/>
            <person name="Kruys A."/>
            <person name="Hutchinson M.I."/>
            <person name="Powell A.J."/>
            <person name="Barry K."/>
            <person name="Miller A.N."/>
            <person name="Grigoriev I.V."/>
            <person name="Debuchy R."/>
            <person name="Gladieux P."/>
            <person name="Hiltunen Thoren M."/>
            <person name="Johannesson H."/>
        </authorList>
    </citation>
    <scope>NUCLEOTIDE SEQUENCE</scope>
    <source>
        <strain evidence="3">CBS 333.67</strain>
    </source>
</reference>
<feature type="binding site" evidence="1">
    <location>
        <position position="144"/>
    </location>
    <ligand>
        <name>Zn(2+)</name>
        <dbReference type="ChEBI" id="CHEBI:29105"/>
    </ligand>
</feature>
<keyword evidence="1" id="KW-0862">Zinc</keyword>
<feature type="binding site" evidence="1">
    <location>
        <position position="149"/>
    </location>
    <ligand>
        <name>Zn(2+)</name>
        <dbReference type="ChEBI" id="CHEBI:29105"/>
    </ligand>
</feature>
<feature type="compositionally biased region" description="Low complexity" evidence="2">
    <location>
        <begin position="432"/>
        <end position="448"/>
    </location>
</feature>
<dbReference type="AlphaFoldDB" id="A0AAJ0GWB8"/>
<dbReference type="SUPFAM" id="SSF101152">
    <property type="entry name" value="Mob1/phocein"/>
    <property type="match status" value="1"/>
</dbReference>
<dbReference type="RefSeq" id="XP_062722830.1">
    <property type="nucleotide sequence ID" value="XM_062862129.1"/>
</dbReference>
<feature type="compositionally biased region" description="Low complexity" evidence="2">
    <location>
        <begin position="290"/>
        <end position="302"/>
    </location>
</feature>
<evidence type="ECO:0000256" key="2">
    <source>
        <dbReference type="SAM" id="MobiDB-lite"/>
    </source>
</evidence>
<feature type="compositionally biased region" description="Pro residues" evidence="2">
    <location>
        <begin position="1"/>
        <end position="17"/>
    </location>
</feature>
<feature type="region of interest" description="Disordered" evidence="2">
    <location>
        <begin position="265"/>
        <end position="513"/>
    </location>
</feature>
<gene>
    <name evidence="3" type="ORF">B0T15DRAFT_163016</name>
</gene>
<reference evidence="3" key="2">
    <citation type="submission" date="2023-06" db="EMBL/GenBank/DDBJ databases">
        <authorList>
            <consortium name="Lawrence Berkeley National Laboratory"/>
            <person name="Mondo S.J."/>
            <person name="Hensen N."/>
            <person name="Bonometti L."/>
            <person name="Westerberg I."/>
            <person name="Brannstrom I.O."/>
            <person name="Guillou S."/>
            <person name="Cros-Aarteil S."/>
            <person name="Calhoun S."/>
            <person name="Haridas S."/>
            <person name="Kuo A."/>
            <person name="Pangilinan J."/>
            <person name="Riley R."/>
            <person name="Labutti K."/>
            <person name="Andreopoulos B."/>
            <person name="Lipzen A."/>
            <person name="Chen C."/>
            <person name="Yanf M."/>
            <person name="Daum C."/>
            <person name="Ng V."/>
            <person name="Clum A."/>
            <person name="Steindorff A."/>
            <person name="Ohm R."/>
            <person name="Martin F."/>
            <person name="Silar P."/>
            <person name="Natvig D."/>
            <person name="Lalanne C."/>
            <person name="Gautier V."/>
            <person name="Ament-Velasquez S.L."/>
            <person name="Kruys A."/>
            <person name="Hutchinson M.I."/>
            <person name="Powell A.J."/>
            <person name="Barry K."/>
            <person name="Miller A.N."/>
            <person name="Grigoriev I.V."/>
            <person name="Debuchy R."/>
            <person name="Gladieux P."/>
            <person name="Thoren M.H."/>
            <person name="Johannesson H."/>
        </authorList>
    </citation>
    <scope>NUCLEOTIDE SEQUENCE</scope>
    <source>
        <strain evidence="3">CBS 333.67</strain>
    </source>
</reference>
<dbReference type="Proteomes" id="UP001273166">
    <property type="component" value="Unassembled WGS sequence"/>
</dbReference>